<dbReference type="InterPro" id="IPR003034">
    <property type="entry name" value="SAP_dom"/>
</dbReference>
<dbReference type="SMART" id="SM00513">
    <property type="entry name" value="SAP"/>
    <property type="match status" value="1"/>
</dbReference>
<accession>A0A8X6GTY4</accession>
<name>A0A8X6GTY4_TRICU</name>
<dbReference type="Pfam" id="PF02037">
    <property type="entry name" value="SAP"/>
    <property type="match status" value="1"/>
</dbReference>
<gene>
    <name evidence="2" type="ORF">TNCT_583301</name>
</gene>
<comment type="caution">
    <text evidence="2">The sequence shown here is derived from an EMBL/GenBank/DDBJ whole genome shotgun (WGS) entry which is preliminary data.</text>
</comment>
<evidence type="ECO:0000313" key="3">
    <source>
        <dbReference type="Proteomes" id="UP000887116"/>
    </source>
</evidence>
<dbReference type="Gene3D" id="1.10.720.30">
    <property type="entry name" value="SAP domain"/>
    <property type="match status" value="1"/>
</dbReference>
<dbReference type="OrthoDB" id="445357at2759"/>
<evidence type="ECO:0000259" key="1">
    <source>
        <dbReference type="PROSITE" id="PS50800"/>
    </source>
</evidence>
<organism evidence="2 3">
    <name type="scientific">Trichonephila clavata</name>
    <name type="common">Joro spider</name>
    <name type="synonym">Nephila clavata</name>
    <dbReference type="NCBI Taxonomy" id="2740835"/>
    <lineage>
        <taxon>Eukaryota</taxon>
        <taxon>Metazoa</taxon>
        <taxon>Ecdysozoa</taxon>
        <taxon>Arthropoda</taxon>
        <taxon>Chelicerata</taxon>
        <taxon>Arachnida</taxon>
        <taxon>Araneae</taxon>
        <taxon>Araneomorphae</taxon>
        <taxon>Entelegynae</taxon>
        <taxon>Araneoidea</taxon>
        <taxon>Nephilidae</taxon>
        <taxon>Trichonephila</taxon>
    </lineage>
</organism>
<reference evidence="2" key="1">
    <citation type="submission" date="2020-07" db="EMBL/GenBank/DDBJ databases">
        <title>Multicomponent nature underlies the extraordinary mechanical properties of spider dragline silk.</title>
        <authorList>
            <person name="Kono N."/>
            <person name="Nakamura H."/>
            <person name="Mori M."/>
            <person name="Yoshida Y."/>
            <person name="Ohtoshi R."/>
            <person name="Malay A.D."/>
            <person name="Moran D.A.P."/>
            <person name="Tomita M."/>
            <person name="Numata K."/>
            <person name="Arakawa K."/>
        </authorList>
    </citation>
    <scope>NUCLEOTIDE SEQUENCE</scope>
</reference>
<protein>
    <recommendedName>
        <fullName evidence="1">SAP domain-containing protein</fullName>
    </recommendedName>
</protein>
<keyword evidence="3" id="KW-1185">Reference proteome</keyword>
<evidence type="ECO:0000313" key="2">
    <source>
        <dbReference type="EMBL" id="GFR09824.1"/>
    </source>
</evidence>
<feature type="domain" description="SAP" evidence="1">
    <location>
        <begin position="16"/>
        <end position="50"/>
    </location>
</feature>
<dbReference type="InterPro" id="IPR036361">
    <property type="entry name" value="SAP_dom_sf"/>
</dbReference>
<dbReference type="AlphaFoldDB" id="A0A8X6GTY4"/>
<sequence length="82" mass="9281">MSTAADSLNSSEPHSLHNLTIAELKNELRFRKLSSNGNKGELISRIVQDNNERTLNELIILRMQSPKNDDGTFSDKTNIKRN</sequence>
<proteinExistence type="predicted"/>
<dbReference type="SUPFAM" id="SSF68906">
    <property type="entry name" value="SAP domain"/>
    <property type="match status" value="1"/>
</dbReference>
<dbReference type="Proteomes" id="UP000887116">
    <property type="component" value="Unassembled WGS sequence"/>
</dbReference>
<dbReference type="PROSITE" id="PS50800">
    <property type="entry name" value="SAP"/>
    <property type="match status" value="1"/>
</dbReference>
<dbReference type="EMBL" id="BMAO01006585">
    <property type="protein sequence ID" value="GFR09824.1"/>
    <property type="molecule type" value="Genomic_DNA"/>
</dbReference>